<dbReference type="EMBL" id="HG799495">
    <property type="protein sequence ID" value="CDL73958.1"/>
    <property type="molecule type" value="Genomic_DNA"/>
</dbReference>
<name>A0A060QNQ4_STREE</name>
<evidence type="ECO:0000313" key="1">
    <source>
        <dbReference type="EMBL" id="CDL73958.1"/>
    </source>
</evidence>
<sequence>MFENKNQHLDDREIMRFMIPLDASVFILGVVKNIDYNTKNVEKALYSLP</sequence>
<accession>A0A060QNQ4</accession>
<dbReference type="AlphaFoldDB" id="A0A060QNQ4"/>
<dbReference type="RefSeq" id="WP_000462711.1">
    <property type="nucleotide sequence ID" value="NZ_CFBA01000008.1"/>
</dbReference>
<reference evidence="1" key="1">
    <citation type="submission" date="2013-12" db="EMBL/GenBank/DDBJ databases">
        <authorList>
            <person name="Croucher N."/>
        </authorList>
    </citation>
    <scope>NUCLEOTIDE SEQUENCE</scope>
    <source>
        <strain evidence="1">PT1175</strain>
    </source>
</reference>
<reference evidence="1" key="2">
    <citation type="journal article" date="2014" name="BMC Biol.">
        <title>Variable recombination dynamics during the emergence, transmission and 'disarming' of a multidrug-resistant pneumococcal clone.</title>
        <authorList>
            <person name="Croucher N.J."/>
            <person name="Hanage W.P."/>
            <person name="Harris S.R."/>
            <person name="McGee L."/>
            <person name="van der Linden M."/>
            <person name="de Lencastre H."/>
            <person name="Sa-Leao R."/>
            <person name="Song J.H."/>
            <person name="Ko K.S."/>
            <person name="Beall B."/>
            <person name="Klugman K.P."/>
            <person name="Parkhill J."/>
            <person name="Tomasz A."/>
            <person name="Kristinsson K.G."/>
            <person name="Bentley S.D."/>
        </authorList>
    </citation>
    <scope>NUCLEOTIDE SEQUENCE</scope>
    <source>
        <strain evidence="1">PT1175</strain>
    </source>
</reference>
<organism evidence="1">
    <name type="scientific">Streptococcus pneumoniae</name>
    <dbReference type="NCBI Taxonomy" id="1313"/>
    <lineage>
        <taxon>Bacteria</taxon>
        <taxon>Bacillati</taxon>
        <taxon>Bacillota</taxon>
        <taxon>Bacilli</taxon>
        <taxon>Lactobacillales</taxon>
        <taxon>Streptococcaceae</taxon>
        <taxon>Streptococcus</taxon>
    </lineage>
</organism>
<protein>
    <submittedName>
        <fullName evidence="1">Uncharacterized protein</fullName>
    </submittedName>
</protein>
<proteinExistence type="predicted"/>